<gene>
    <name evidence="1" type="ORF">GEV33_002104</name>
</gene>
<reference evidence="1" key="2">
    <citation type="submission" date="2021-08" db="EMBL/GenBank/DDBJ databases">
        <authorList>
            <person name="Eriksson T."/>
        </authorList>
    </citation>
    <scope>NUCLEOTIDE SEQUENCE</scope>
    <source>
        <strain evidence="1">Stoneville</strain>
        <tissue evidence="1">Whole head</tissue>
    </source>
</reference>
<dbReference type="Proteomes" id="UP000719412">
    <property type="component" value="Unassembled WGS sequence"/>
</dbReference>
<keyword evidence="2" id="KW-1185">Reference proteome</keyword>
<reference evidence="1" key="1">
    <citation type="journal article" date="2020" name="J Insects Food Feed">
        <title>The yellow mealworm (Tenebrio molitor) genome: a resource for the emerging insects as food and feed industry.</title>
        <authorList>
            <person name="Eriksson T."/>
            <person name="Andere A."/>
            <person name="Kelstrup H."/>
            <person name="Emery V."/>
            <person name="Picard C."/>
        </authorList>
    </citation>
    <scope>NUCLEOTIDE SEQUENCE</scope>
    <source>
        <strain evidence="1">Stoneville</strain>
        <tissue evidence="1">Whole head</tissue>
    </source>
</reference>
<accession>A0A8J6LJ43</accession>
<name>A0A8J6LJ43_TENMO</name>
<evidence type="ECO:0000313" key="2">
    <source>
        <dbReference type="Proteomes" id="UP000719412"/>
    </source>
</evidence>
<dbReference type="AlphaFoldDB" id="A0A8J6LJ43"/>
<comment type="caution">
    <text evidence="1">The sequence shown here is derived from an EMBL/GenBank/DDBJ whole genome shotgun (WGS) entry which is preliminary data.</text>
</comment>
<protein>
    <submittedName>
        <fullName evidence="1">Uncharacterized protein</fullName>
    </submittedName>
</protein>
<organism evidence="1 2">
    <name type="scientific">Tenebrio molitor</name>
    <name type="common">Yellow mealworm beetle</name>
    <dbReference type="NCBI Taxonomy" id="7067"/>
    <lineage>
        <taxon>Eukaryota</taxon>
        <taxon>Metazoa</taxon>
        <taxon>Ecdysozoa</taxon>
        <taxon>Arthropoda</taxon>
        <taxon>Hexapoda</taxon>
        <taxon>Insecta</taxon>
        <taxon>Pterygota</taxon>
        <taxon>Neoptera</taxon>
        <taxon>Endopterygota</taxon>
        <taxon>Coleoptera</taxon>
        <taxon>Polyphaga</taxon>
        <taxon>Cucujiformia</taxon>
        <taxon>Tenebrionidae</taxon>
        <taxon>Tenebrio</taxon>
    </lineage>
</organism>
<evidence type="ECO:0000313" key="1">
    <source>
        <dbReference type="EMBL" id="KAH0820687.1"/>
    </source>
</evidence>
<dbReference type="EMBL" id="JABDTM020011158">
    <property type="protein sequence ID" value="KAH0820687.1"/>
    <property type="molecule type" value="Genomic_DNA"/>
</dbReference>
<sequence length="57" mass="6514">MADWKITNWLRPSLEVHDLVAWALGNERSNRGDVGLIRLSLGFVEPFVVEVSNPPRR</sequence>
<proteinExistence type="predicted"/>